<dbReference type="PANTHER" id="PTHR11241">
    <property type="entry name" value="DEOXYURIDINE 5'-TRIPHOSPHATE NUCLEOTIDOHYDROLASE"/>
    <property type="match status" value="1"/>
</dbReference>
<dbReference type="GO" id="GO:0006226">
    <property type="term" value="P:dUMP biosynthetic process"/>
    <property type="evidence" value="ECO:0007669"/>
    <property type="project" value="UniProtKB-UniRule"/>
</dbReference>
<dbReference type="Pfam" id="PF00692">
    <property type="entry name" value="dUTPase"/>
    <property type="match status" value="1"/>
</dbReference>
<accession>A0A3B3RZ77</accession>
<dbReference type="Proteomes" id="UP000261540">
    <property type="component" value="Unplaced"/>
</dbReference>
<reference evidence="8" key="2">
    <citation type="submission" date="2025-09" db="UniProtKB">
        <authorList>
            <consortium name="Ensembl"/>
        </authorList>
    </citation>
    <scope>IDENTIFICATION</scope>
</reference>
<evidence type="ECO:0000256" key="6">
    <source>
        <dbReference type="SAM" id="MobiDB-lite"/>
    </source>
</evidence>
<evidence type="ECO:0000313" key="9">
    <source>
        <dbReference type="Proteomes" id="UP000261540"/>
    </source>
</evidence>
<evidence type="ECO:0000256" key="2">
    <source>
        <dbReference type="ARBA" id="ARBA00006581"/>
    </source>
</evidence>
<keyword evidence="3 5" id="KW-0378">Hydrolase</keyword>
<comment type="pathway">
    <text evidence="1 5">Pyrimidine metabolism; dUMP biosynthesis; dUMP from dCTP (dUTP route): step 2/2.</text>
</comment>
<evidence type="ECO:0000256" key="3">
    <source>
        <dbReference type="ARBA" id="ARBA00022801"/>
    </source>
</evidence>
<feature type="domain" description="dUTPase-like" evidence="7">
    <location>
        <begin position="15"/>
        <end position="141"/>
    </location>
</feature>
<dbReference type="Gene3D" id="2.70.40.10">
    <property type="match status" value="1"/>
</dbReference>
<dbReference type="GO" id="GO:0000287">
    <property type="term" value="F:magnesium ion binding"/>
    <property type="evidence" value="ECO:0007669"/>
    <property type="project" value="UniProtKB-UniRule"/>
</dbReference>
<protein>
    <recommendedName>
        <fullName evidence="5">Deoxyuridine 5'-triphosphate nucleotidohydrolase</fullName>
        <shortName evidence="5">dUTPase</shortName>
        <ecNumber evidence="5">3.6.1.23</ecNumber>
    </recommendedName>
    <alternativeName>
        <fullName evidence="5">dUTP pyrophosphatase</fullName>
    </alternativeName>
</protein>
<dbReference type="EC" id="3.6.1.23" evidence="5"/>
<evidence type="ECO:0000256" key="1">
    <source>
        <dbReference type="ARBA" id="ARBA00005142"/>
    </source>
</evidence>
<comment type="cofactor">
    <cofactor evidence="5">
        <name>Mg(2+)</name>
        <dbReference type="ChEBI" id="CHEBI:18420"/>
    </cofactor>
</comment>
<dbReference type="Ensembl" id="ENSPKIT00000004456.1">
    <property type="protein sequence ID" value="ENSPKIP00000023767.1"/>
    <property type="gene ID" value="ENSPKIG00000007269.1"/>
</dbReference>
<dbReference type="GeneTree" id="ENSGT00390000018390"/>
<keyword evidence="5" id="KW-0479">Metal-binding</keyword>
<dbReference type="InterPro" id="IPR033704">
    <property type="entry name" value="dUTPase_trimeric"/>
</dbReference>
<dbReference type="CDD" id="cd07557">
    <property type="entry name" value="trimeric_dUTPase"/>
    <property type="match status" value="1"/>
</dbReference>
<sequence length="150" mass="16179">MQIRRHGRGYLFKCAKLPNRGTAGSAGLDLYCVEAAVLLPHIVTKFFTDIGVQCPLGHYGHVCPRSSLALKGVIILAGVIDSDYQGSTQVVLENTSDELATVEKHDRIAQLLVKPVHMGTVIEVPRPQQITQRGEGGFGSTDVSGAKVWV</sequence>
<dbReference type="STRING" id="1676925.ENSPKIP00000023767"/>
<comment type="catalytic activity">
    <reaction evidence="5">
        <text>dUTP + H2O = dUMP + diphosphate + H(+)</text>
        <dbReference type="Rhea" id="RHEA:10248"/>
        <dbReference type="ChEBI" id="CHEBI:15377"/>
        <dbReference type="ChEBI" id="CHEBI:15378"/>
        <dbReference type="ChEBI" id="CHEBI:33019"/>
        <dbReference type="ChEBI" id="CHEBI:61555"/>
        <dbReference type="ChEBI" id="CHEBI:246422"/>
        <dbReference type="EC" id="3.6.1.23"/>
    </reaction>
</comment>
<dbReference type="UniPathway" id="UPA00610">
    <property type="reaction ID" value="UER00666"/>
</dbReference>
<evidence type="ECO:0000259" key="7">
    <source>
        <dbReference type="Pfam" id="PF00692"/>
    </source>
</evidence>
<name>A0A3B3RZ77_9TELE</name>
<dbReference type="InterPro" id="IPR029054">
    <property type="entry name" value="dUTPase-like"/>
</dbReference>
<dbReference type="InterPro" id="IPR008181">
    <property type="entry name" value="dUTPase"/>
</dbReference>
<dbReference type="InterPro" id="IPR036157">
    <property type="entry name" value="dUTPase-like_sf"/>
</dbReference>
<dbReference type="AlphaFoldDB" id="A0A3B3RZ77"/>
<dbReference type="NCBIfam" id="TIGR00576">
    <property type="entry name" value="dut"/>
    <property type="match status" value="1"/>
</dbReference>
<dbReference type="PANTHER" id="PTHR11241:SF0">
    <property type="entry name" value="DEOXYURIDINE 5'-TRIPHOSPHATE NUCLEOTIDOHYDROLASE"/>
    <property type="match status" value="1"/>
</dbReference>
<evidence type="ECO:0000256" key="5">
    <source>
        <dbReference type="RuleBase" id="RU367024"/>
    </source>
</evidence>
<reference evidence="8" key="1">
    <citation type="submission" date="2025-08" db="UniProtKB">
        <authorList>
            <consortium name="Ensembl"/>
        </authorList>
    </citation>
    <scope>IDENTIFICATION</scope>
</reference>
<dbReference type="SUPFAM" id="SSF51283">
    <property type="entry name" value="dUTPase-like"/>
    <property type="match status" value="1"/>
</dbReference>
<comment type="function">
    <text evidence="5">Involved in nucleotide metabolism via production of dUMP, the immediate precursor of thymidine nucleotides, and decreases the intracellular concentration of dUTP so that uracil cannot be incorporated into DNA.</text>
</comment>
<organism evidence="8 9">
    <name type="scientific">Paramormyrops kingsleyae</name>
    <dbReference type="NCBI Taxonomy" id="1676925"/>
    <lineage>
        <taxon>Eukaryota</taxon>
        <taxon>Metazoa</taxon>
        <taxon>Chordata</taxon>
        <taxon>Craniata</taxon>
        <taxon>Vertebrata</taxon>
        <taxon>Euteleostomi</taxon>
        <taxon>Actinopterygii</taxon>
        <taxon>Neopterygii</taxon>
        <taxon>Teleostei</taxon>
        <taxon>Osteoglossocephala</taxon>
        <taxon>Osteoglossomorpha</taxon>
        <taxon>Osteoglossiformes</taxon>
        <taxon>Mormyridae</taxon>
        <taxon>Paramormyrops</taxon>
    </lineage>
</organism>
<feature type="region of interest" description="Disordered" evidence="6">
    <location>
        <begin position="131"/>
        <end position="150"/>
    </location>
</feature>
<evidence type="ECO:0000313" key="8">
    <source>
        <dbReference type="Ensembl" id="ENSPKIP00000023767.1"/>
    </source>
</evidence>
<keyword evidence="9" id="KW-1185">Reference proteome</keyword>
<dbReference type="GO" id="GO:0046081">
    <property type="term" value="P:dUTP catabolic process"/>
    <property type="evidence" value="ECO:0007669"/>
    <property type="project" value="UniProtKB-UniRule"/>
</dbReference>
<proteinExistence type="inferred from homology"/>
<keyword evidence="4 5" id="KW-0546">Nucleotide metabolism</keyword>
<dbReference type="GO" id="GO:0004170">
    <property type="term" value="F:dUTP diphosphatase activity"/>
    <property type="evidence" value="ECO:0007669"/>
    <property type="project" value="UniProtKB-UniRule"/>
</dbReference>
<keyword evidence="5" id="KW-0460">Magnesium</keyword>
<comment type="similarity">
    <text evidence="2 5">Belongs to the dUTPase family.</text>
</comment>
<evidence type="ECO:0000256" key="4">
    <source>
        <dbReference type="ARBA" id="ARBA00023080"/>
    </source>
</evidence>